<feature type="domain" description="HTH luxR-type" evidence="1">
    <location>
        <begin position="342"/>
        <end position="399"/>
    </location>
</feature>
<evidence type="ECO:0000259" key="1">
    <source>
        <dbReference type="SMART" id="SM00421"/>
    </source>
</evidence>
<reference evidence="2 3" key="1">
    <citation type="journal article" date="2010" name="J. Bacteriol.">
        <title>Genome sequences of Pelagibaca bermudensis HTCC2601T and Maritimibacter alkaliphilus HTCC2654T, the type strains of two marine Roseobacter genera.</title>
        <authorList>
            <person name="Thrash J.C."/>
            <person name="Cho J.C."/>
            <person name="Ferriera S."/>
            <person name="Johnson J."/>
            <person name="Vergin K.L."/>
            <person name="Giovannoni S.J."/>
        </authorList>
    </citation>
    <scope>NUCLEOTIDE SEQUENCE [LARGE SCALE GENOMIC DNA]</scope>
    <source>
        <strain evidence="2 3">HTCC2654</strain>
    </source>
</reference>
<proteinExistence type="predicted"/>
<evidence type="ECO:0000313" key="3">
    <source>
        <dbReference type="Proteomes" id="UP000002931"/>
    </source>
</evidence>
<comment type="caution">
    <text evidence="2">The sequence shown here is derived from an EMBL/GenBank/DDBJ whole genome shotgun (WGS) entry which is preliminary data.</text>
</comment>
<evidence type="ECO:0000313" key="2">
    <source>
        <dbReference type="EMBL" id="EAQ13272.1"/>
    </source>
</evidence>
<dbReference type="InterPro" id="IPR036388">
    <property type="entry name" value="WH-like_DNA-bd_sf"/>
</dbReference>
<keyword evidence="3" id="KW-1185">Reference proteome</keyword>
<dbReference type="GO" id="GO:0003677">
    <property type="term" value="F:DNA binding"/>
    <property type="evidence" value="ECO:0007669"/>
    <property type="project" value="InterPro"/>
</dbReference>
<dbReference type="STRING" id="314271.RB2654_09389"/>
<dbReference type="Proteomes" id="UP000002931">
    <property type="component" value="Unassembled WGS sequence"/>
</dbReference>
<name>A3VED4_9RHOB</name>
<dbReference type="SUPFAM" id="SSF46894">
    <property type="entry name" value="C-terminal effector domain of the bipartite response regulators"/>
    <property type="match status" value="1"/>
</dbReference>
<dbReference type="AlphaFoldDB" id="A3VED4"/>
<dbReference type="eggNOG" id="COG2771">
    <property type="taxonomic scope" value="Bacteria"/>
</dbReference>
<dbReference type="GO" id="GO:0006355">
    <property type="term" value="P:regulation of DNA-templated transcription"/>
    <property type="evidence" value="ECO:0007669"/>
    <property type="project" value="InterPro"/>
</dbReference>
<dbReference type="HOGENOM" id="CLU_682963_0_0_5"/>
<dbReference type="EMBL" id="AAMT01000005">
    <property type="protein sequence ID" value="EAQ13272.1"/>
    <property type="molecule type" value="Genomic_DNA"/>
</dbReference>
<dbReference type="SMART" id="SM00421">
    <property type="entry name" value="HTH_LUXR"/>
    <property type="match status" value="1"/>
</dbReference>
<dbReference type="InterPro" id="IPR016032">
    <property type="entry name" value="Sig_transdc_resp-reg_C-effctor"/>
</dbReference>
<dbReference type="Gene3D" id="1.10.10.10">
    <property type="entry name" value="Winged helix-like DNA-binding domain superfamily/Winged helix DNA-binding domain"/>
    <property type="match status" value="1"/>
</dbReference>
<organism evidence="2 3">
    <name type="scientific">Maritimibacter alkaliphilus HTCC2654</name>
    <dbReference type="NCBI Taxonomy" id="314271"/>
    <lineage>
        <taxon>Bacteria</taxon>
        <taxon>Pseudomonadati</taxon>
        <taxon>Pseudomonadota</taxon>
        <taxon>Alphaproteobacteria</taxon>
        <taxon>Rhodobacterales</taxon>
        <taxon>Roseobacteraceae</taxon>
        <taxon>Maritimibacter</taxon>
    </lineage>
</organism>
<gene>
    <name evidence="2" type="ORF">RB2654_09389</name>
</gene>
<protein>
    <submittedName>
        <fullName evidence="2">Regulatory protein, LuxR</fullName>
    </submittedName>
</protein>
<sequence length="403" mass="43193">MVKTERFFYLGVRFEPEATRAALPEALEPLDDFSGVVGMYVAPEGWGLAPLRGTFFGISVKGPQSPDGSPTVFFSEHVLGGPGQRIIFKDYNRRARRGTTDVVPDGAFVRATLDTQTGLEASIVLEPHYAEILPPQSGIHYYIGEAENNGLNIFSIAFTGRFVPSTVREFSIGNAASALMKSLQPSEVVWAMLIEQMPMTFSAPSRYFAGETADYSARAHQVGLMDLLSRIGHPAALVNHHGRTLFLTPEAQRILTSAKIGGKLLVWRRRDQQALDGAVSALETSHRLVSEPIAIERPEGALPILARALPVSSVLAGEPAVLILFSDPSTGSSPEAAALLQVLGLTPAEARLAATMASGRSARESGELIGVSENTARSTLKTVYDKLGISKQSELAGIVARLG</sequence>
<accession>A3VED4</accession>
<dbReference type="InterPro" id="IPR000792">
    <property type="entry name" value="Tscrpt_reg_LuxR_C"/>
</dbReference>